<dbReference type="KEGG" id="dfa:DFA_03165"/>
<protein>
    <submittedName>
        <fullName evidence="1">Uncharacterized protein</fullName>
    </submittedName>
</protein>
<name>F4PGT6_CACFS</name>
<dbReference type="EMBL" id="GL883006">
    <property type="protein sequence ID" value="EGG24920.1"/>
    <property type="molecule type" value="Genomic_DNA"/>
</dbReference>
<evidence type="ECO:0000313" key="1">
    <source>
        <dbReference type="EMBL" id="EGG24920.1"/>
    </source>
</evidence>
<dbReference type="Proteomes" id="UP000007797">
    <property type="component" value="Unassembled WGS sequence"/>
</dbReference>
<dbReference type="OMA" id="MREYSIY"/>
<sequence>MALKPLRFLSKCPFDNHLFSNEIVKLLADFNHNLQLTELTDKPFKLPHHAIDDSTIDSIYSQLAQDALLSTFNNNKGVCNTDNTHCVIDASFLTVYNDGGHDSTNSTPTTTTTTIIPITNDCIDYVIHHHILQNDLVNKRAVLTNRLFYTNDGSTIQTFQDCLDDNKDTLKQIWKMDQLLPLNVNGPSFIVNKRDVVYFKMANVARDHEYNGLFEIHITVHHDGSQARLETFKQVCETIKCKPVFIELPKGDSPTQMMTSSYHRGSMLELQILAYKLARELTSNQYQVTRVKIEAMFSNDGAPMEDADCKLVSPDNYFEFHIKLVLGQSTDYDSLGRLVSKHQAHLSKNAFRQLDNGLTQRFVTMRMYNVGKITAENRYNACLEDLEVAGYKITTKMREYSIYDTNVLLDKVNSAIWMIQQYGLPLDMSQTGLCSAGGGIFTCGNAGADGPYRITHFEYNGPFARNNGMPSPTYQLSLTALLYFSYRSADFLVADTSLALFDSIATSFPKLQTL</sequence>
<gene>
    <name evidence="1" type="ORF">DFA_03165</name>
</gene>
<proteinExistence type="predicted"/>
<organism evidence="1 2">
    <name type="scientific">Cavenderia fasciculata</name>
    <name type="common">Slime mold</name>
    <name type="synonym">Dictyostelium fasciculatum</name>
    <dbReference type="NCBI Taxonomy" id="261658"/>
    <lineage>
        <taxon>Eukaryota</taxon>
        <taxon>Amoebozoa</taxon>
        <taxon>Evosea</taxon>
        <taxon>Eumycetozoa</taxon>
        <taxon>Dictyostelia</taxon>
        <taxon>Acytosteliales</taxon>
        <taxon>Cavenderiaceae</taxon>
        <taxon>Cavenderia</taxon>
    </lineage>
</organism>
<dbReference type="GeneID" id="14876875"/>
<dbReference type="OrthoDB" id="19320at2759"/>
<dbReference type="AlphaFoldDB" id="F4PGT6"/>
<reference evidence="2" key="1">
    <citation type="journal article" date="2011" name="Genome Res.">
        <title>Phylogeny-wide analysis of social amoeba genomes highlights ancient origins for complex intercellular communication.</title>
        <authorList>
            <person name="Heidel A.J."/>
            <person name="Lawal H.M."/>
            <person name="Felder M."/>
            <person name="Schilde C."/>
            <person name="Helps N.R."/>
            <person name="Tunggal B."/>
            <person name="Rivero F."/>
            <person name="John U."/>
            <person name="Schleicher M."/>
            <person name="Eichinger L."/>
            <person name="Platzer M."/>
            <person name="Noegel A.A."/>
            <person name="Schaap P."/>
            <person name="Gloeckner G."/>
        </authorList>
    </citation>
    <scope>NUCLEOTIDE SEQUENCE [LARGE SCALE GENOMIC DNA]</scope>
    <source>
        <strain evidence="2">SH3</strain>
    </source>
</reference>
<dbReference type="RefSeq" id="XP_004362771.1">
    <property type="nucleotide sequence ID" value="XM_004362714.1"/>
</dbReference>
<accession>F4PGT6</accession>
<evidence type="ECO:0000313" key="2">
    <source>
        <dbReference type="Proteomes" id="UP000007797"/>
    </source>
</evidence>
<keyword evidence="2" id="KW-1185">Reference proteome</keyword>